<dbReference type="Proteomes" id="UP001189624">
    <property type="component" value="Chromosome 8"/>
</dbReference>
<reference evidence="1" key="1">
    <citation type="submission" date="2023-10" db="EMBL/GenBank/DDBJ databases">
        <authorList>
            <person name="Domelevo Entfellner J.-B."/>
        </authorList>
    </citation>
    <scope>NUCLEOTIDE SEQUENCE</scope>
</reference>
<keyword evidence="2" id="KW-1185">Reference proteome</keyword>
<dbReference type="AlphaFoldDB" id="A0AA86VUA4"/>
<gene>
    <name evidence="1" type="ORF">AYBTSS11_LOCUS22986</name>
</gene>
<dbReference type="Gramene" id="rna-AYBTSS11_LOCUS22986">
    <property type="protein sequence ID" value="CAJ1970989.1"/>
    <property type="gene ID" value="gene-AYBTSS11_LOCUS22986"/>
</dbReference>
<accession>A0AA86VUA4</accession>
<dbReference type="EMBL" id="OY731405">
    <property type="protein sequence ID" value="CAJ1970989.1"/>
    <property type="molecule type" value="Genomic_DNA"/>
</dbReference>
<name>A0AA86VUA4_9FABA</name>
<organism evidence="1 2">
    <name type="scientific">Sphenostylis stenocarpa</name>
    <dbReference type="NCBI Taxonomy" id="92480"/>
    <lineage>
        <taxon>Eukaryota</taxon>
        <taxon>Viridiplantae</taxon>
        <taxon>Streptophyta</taxon>
        <taxon>Embryophyta</taxon>
        <taxon>Tracheophyta</taxon>
        <taxon>Spermatophyta</taxon>
        <taxon>Magnoliopsida</taxon>
        <taxon>eudicotyledons</taxon>
        <taxon>Gunneridae</taxon>
        <taxon>Pentapetalae</taxon>
        <taxon>rosids</taxon>
        <taxon>fabids</taxon>
        <taxon>Fabales</taxon>
        <taxon>Fabaceae</taxon>
        <taxon>Papilionoideae</taxon>
        <taxon>50 kb inversion clade</taxon>
        <taxon>NPAAA clade</taxon>
        <taxon>indigoferoid/millettioid clade</taxon>
        <taxon>Phaseoleae</taxon>
        <taxon>Sphenostylis</taxon>
    </lineage>
</organism>
<protein>
    <submittedName>
        <fullName evidence="1">Uncharacterized protein</fullName>
    </submittedName>
</protein>
<proteinExistence type="predicted"/>
<sequence>MSRVLDMWGCRVLGSQVKCRELCPLLCFMLGGLFGLLLVKLGNESEAESIIKRDSSAVATSMINEGKWSNLFCVRKLCTSEFG</sequence>
<evidence type="ECO:0000313" key="2">
    <source>
        <dbReference type="Proteomes" id="UP001189624"/>
    </source>
</evidence>
<evidence type="ECO:0000313" key="1">
    <source>
        <dbReference type="EMBL" id="CAJ1970989.1"/>
    </source>
</evidence>